<evidence type="ECO:0000313" key="2">
    <source>
        <dbReference type="Proteomes" id="UP000011988"/>
    </source>
</evidence>
<dbReference type="AlphaFoldDB" id="M6D238"/>
<name>M6D238_9LEPT</name>
<comment type="caution">
    <text evidence="1">The sequence shown here is derived from an EMBL/GenBank/DDBJ whole genome shotgun (WGS) entry which is preliminary data.</text>
</comment>
<accession>M6D238</accession>
<organism evidence="1 2">
    <name type="scientific">Leptospira alstonii serovar Sichuan str. 79601</name>
    <dbReference type="NCBI Taxonomy" id="1218565"/>
    <lineage>
        <taxon>Bacteria</taxon>
        <taxon>Pseudomonadati</taxon>
        <taxon>Spirochaetota</taxon>
        <taxon>Spirochaetia</taxon>
        <taxon>Leptospirales</taxon>
        <taxon>Leptospiraceae</taxon>
        <taxon>Leptospira</taxon>
    </lineage>
</organism>
<dbReference type="Proteomes" id="UP000011988">
    <property type="component" value="Unassembled WGS sequence"/>
</dbReference>
<dbReference type="PATRIC" id="fig|1218565.3.peg.2080"/>
<dbReference type="EMBL" id="ANIK01000036">
    <property type="protein sequence ID" value="EMJ95253.1"/>
    <property type="molecule type" value="Genomic_DNA"/>
</dbReference>
<evidence type="ECO:0000313" key="1">
    <source>
        <dbReference type="EMBL" id="EMJ95253.1"/>
    </source>
</evidence>
<protein>
    <submittedName>
        <fullName evidence="1">Uncharacterized protein</fullName>
    </submittedName>
</protein>
<sequence length="37" mass="4276">MRGPNAEKIMAGFSAKSQILMLVRRKKNTSKWKQIDL</sequence>
<reference evidence="1 2" key="1">
    <citation type="submission" date="2013-01" db="EMBL/GenBank/DDBJ databases">
        <authorList>
            <person name="Harkins D.M."/>
            <person name="Durkin A.S."/>
            <person name="Brinkac L.M."/>
            <person name="Haft D.H."/>
            <person name="Selengut J.D."/>
            <person name="Sanka R."/>
            <person name="DePew J."/>
            <person name="Purushe J."/>
            <person name="Galloway R.L."/>
            <person name="Vinetz J.M."/>
            <person name="Sutton G.G."/>
            <person name="Nierman W.C."/>
            <person name="Fouts D.E."/>
        </authorList>
    </citation>
    <scope>NUCLEOTIDE SEQUENCE [LARGE SCALE GENOMIC DNA]</scope>
    <source>
        <strain evidence="1 2">79601</strain>
    </source>
</reference>
<gene>
    <name evidence="1" type="ORF">LEP1GSC194_1007</name>
</gene>
<proteinExistence type="predicted"/>